<keyword evidence="3" id="KW-0663">Pyridoxal phosphate</keyword>
<gene>
    <name evidence="6" type="ORF">GGD89_001641</name>
</gene>
<feature type="domain" description="Tryptophan synthase beta chain-like PALP" evidence="5">
    <location>
        <begin position="34"/>
        <end position="320"/>
    </location>
</feature>
<name>A0A7W6W9D8_9PROT</name>
<evidence type="ECO:0000313" key="6">
    <source>
        <dbReference type="EMBL" id="MBB4266015.1"/>
    </source>
</evidence>
<comment type="cofactor">
    <cofactor evidence="1">
        <name>pyridoxal 5'-phosphate</name>
        <dbReference type="ChEBI" id="CHEBI:597326"/>
    </cofactor>
</comment>
<dbReference type="EC" id="4.3.1.19" evidence="6"/>
<dbReference type="Gene3D" id="3.40.50.1100">
    <property type="match status" value="2"/>
</dbReference>
<comment type="caution">
    <text evidence="6">The sequence shown here is derived from an EMBL/GenBank/DDBJ whole genome shotgun (WGS) entry which is preliminary data.</text>
</comment>
<protein>
    <submittedName>
        <fullName evidence="6">Threonine dehydratase</fullName>
        <ecNumber evidence="6">4.3.1.19</ecNumber>
    </submittedName>
</protein>
<dbReference type="RefSeq" id="WP_184043965.1">
    <property type="nucleotide sequence ID" value="NZ_JACIGK010000010.1"/>
</dbReference>
<evidence type="ECO:0000259" key="5">
    <source>
        <dbReference type="Pfam" id="PF00291"/>
    </source>
</evidence>
<evidence type="ECO:0000256" key="1">
    <source>
        <dbReference type="ARBA" id="ARBA00001933"/>
    </source>
</evidence>
<dbReference type="GO" id="GO:0004794">
    <property type="term" value="F:threonine deaminase activity"/>
    <property type="evidence" value="ECO:0007669"/>
    <property type="project" value="UniProtKB-EC"/>
</dbReference>
<dbReference type="NCBIfam" id="NF004771">
    <property type="entry name" value="PRK06110.1"/>
    <property type="match status" value="1"/>
</dbReference>
<dbReference type="InterPro" id="IPR001926">
    <property type="entry name" value="TrpB-like_PALP"/>
</dbReference>
<dbReference type="SUPFAM" id="SSF53686">
    <property type="entry name" value="Tryptophan synthase beta subunit-like PLP-dependent enzymes"/>
    <property type="match status" value="1"/>
</dbReference>
<dbReference type="CDD" id="cd01562">
    <property type="entry name" value="Thr-dehyd"/>
    <property type="match status" value="1"/>
</dbReference>
<keyword evidence="7" id="KW-1185">Reference proteome</keyword>
<dbReference type="PANTHER" id="PTHR48078">
    <property type="entry name" value="THREONINE DEHYDRATASE, MITOCHONDRIAL-RELATED"/>
    <property type="match status" value="1"/>
</dbReference>
<dbReference type="FunFam" id="3.40.50.1100:FF:000005">
    <property type="entry name" value="Threonine dehydratase catabolic"/>
    <property type="match status" value="1"/>
</dbReference>
<organism evidence="6 7">
    <name type="scientific">Roseospira visakhapatnamensis</name>
    <dbReference type="NCBI Taxonomy" id="390880"/>
    <lineage>
        <taxon>Bacteria</taxon>
        <taxon>Pseudomonadati</taxon>
        <taxon>Pseudomonadota</taxon>
        <taxon>Alphaproteobacteria</taxon>
        <taxon>Rhodospirillales</taxon>
        <taxon>Rhodospirillaceae</taxon>
        <taxon>Roseospira</taxon>
    </lineage>
</organism>
<keyword evidence="4 6" id="KW-0456">Lyase</keyword>
<dbReference type="EMBL" id="JACIGK010000010">
    <property type="protein sequence ID" value="MBB4266015.1"/>
    <property type="molecule type" value="Genomic_DNA"/>
</dbReference>
<accession>A0A7W6W9D8</accession>
<dbReference type="GO" id="GO:0009097">
    <property type="term" value="P:isoleucine biosynthetic process"/>
    <property type="evidence" value="ECO:0007669"/>
    <property type="project" value="TreeGrafter"/>
</dbReference>
<evidence type="ECO:0000256" key="4">
    <source>
        <dbReference type="ARBA" id="ARBA00023239"/>
    </source>
</evidence>
<evidence type="ECO:0000256" key="2">
    <source>
        <dbReference type="ARBA" id="ARBA00010869"/>
    </source>
</evidence>
<proteinExistence type="inferred from homology"/>
<dbReference type="GO" id="GO:0006565">
    <property type="term" value="P:L-serine catabolic process"/>
    <property type="evidence" value="ECO:0007669"/>
    <property type="project" value="TreeGrafter"/>
</dbReference>
<reference evidence="6 7" key="1">
    <citation type="submission" date="2020-08" db="EMBL/GenBank/DDBJ databases">
        <title>Genome sequencing of Purple Non-Sulfur Bacteria from various extreme environments.</title>
        <authorList>
            <person name="Mayer M."/>
        </authorList>
    </citation>
    <scope>NUCLEOTIDE SEQUENCE [LARGE SCALE GENOMIC DNA]</scope>
    <source>
        <strain evidence="6 7">JA131</strain>
    </source>
</reference>
<dbReference type="PANTHER" id="PTHR48078:SF7">
    <property type="entry name" value="BLL6502 PROTEIN"/>
    <property type="match status" value="1"/>
</dbReference>
<dbReference type="InterPro" id="IPR050147">
    <property type="entry name" value="Ser/Thr_Dehydratase"/>
</dbReference>
<dbReference type="Proteomes" id="UP000554286">
    <property type="component" value="Unassembled WGS sequence"/>
</dbReference>
<dbReference type="GO" id="GO:0006567">
    <property type="term" value="P:L-threonine catabolic process"/>
    <property type="evidence" value="ECO:0007669"/>
    <property type="project" value="TreeGrafter"/>
</dbReference>
<dbReference type="AlphaFoldDB" id="A0A7W6W9D8"/>
<comment type="similarity">
    <text evidence="2">Belongs to the serine/threonine dehydratase family.</text>
</comment>
<dbReference type="GO" id="GO:0003941">
    <property type="term" value="F:L-serine ammonia-lyase activity"/>
    <property type="evidence" value="ECO:0007669"/>
    <property type="project" value="TreeGrafter"/>
</dbReference>
<sequence>MTALAPVPPIARPAALVTRTGLESAADLLAGLLPPTPQIAWPLLAEACGCTVWVKHENHNPTGAFKVRGGLVYMTHLRAERPGLAGVVSATRGNHGQSVALAARRVGLTATIVVPHGNNPEKNAAMRAYGATLVEHGDDFIEAAAHAESLARAEALHMVPPFHPWLVAGVGTYGVEFLSAVPDLDAVFVPVGMGSGICGLLSARDALGHKARVYGVVSETVDAYRRSFLAGGPVACESADTLADGIAVRVPRAEPVEAICREVEDVLVVSDDEILEAMGLMFTATHNAAEGAGAAPLAALRRYGADLGLTGKRVGLVLSGGNADRALFTRALAAAPG</sequence>
<dbReference type="Pfam" id="PF00291">
    <property type="entry name" value="PALP"/>
    <property type="match status" value="1"/>
</dbReference>
<dbReference type="InterPro" id="IPR036052">
    <property type="entry name" value="TrpB-like_PALP_sf"/>
</dbReference>
<evidence type="ECO:0000256" key="3">
    <source>
        <dbReference type="ARBA" id="ARBA00022898"/>
    </source>
</evidence>
<evidence type="ECO:0000313" key="7">
    <source>
        <dbReference type="Proteomes" id="UP000554286"/>
    </source>
</evidence>